<evidence type="ECO:0000256" key="2">
    <source>
        <dbReference type="SAM" id="MobiDB-lite"/>
    </source>
</evidence>
<evidence type="ECO:0000259" key="3">
    <source>
        <dbReference type="PROSITE" id="PS50031"/>
    </source>
</evidence>
<gene>
    <name evidence="4" type="ORF">N323_08330</name>
</gene>
<dbReference type="Gene3D" id="1.10.238.10">
    <property type="entry name" value="EF-hand"/>
    <property type="match status" value="1"/>
</dbReference>
<feature type="compositionally biased region" description="Basic and acidic residues" evidence="2">
    <location>
        <begin position="192"/>
        <end position="203"/>
    </location>
</feature>
<feature type="compositionally biased region" description="Polar residues" evidence="2">
    <location>
        <begin position="595"/>
        <end position="604"/>
    </location>
</feature>
<feature type="region of interest" description="Disordered" evidence="2">
    <location>
        <begin position="539"/>
        <end position="639"/>
    </location>
</feature>
<feature type="non-terminal residue" evidence="4">
    <location>
        <position position="1"/>
    </location>
</feature>
<dbReference type="InterPro" id="IPR039656">
    <property type="entry name" value="SYNRG"/>
</dbReference>
<dbReference type="InterPro" id="IPR011992">
    <property type="entry name" value="EF-hand-dom_pair"/>
</dbReference>
<sequence>SSRSFMFPVAGGLGPPQGMIPMQQQGFPMVPVMQSNMPGMMGMNYGSQMPPGPMTMQGGMPLGPMPATGMPYMGQASFLGMRPAAPQYTPDMQKQFAEEQQKRFEHQQKFLEEERKRRQFEEQKQKLRLLSSVKPKTGEKSRDDALEAIKGNLDGFSRDAKMHPTPASHPKKPGSSLEEKVLDNGSNESEQEQTKLKTSEVGHKASAASQVHPSLTINDWDVVGGHESGTTAAEVHKASEQNIAVEECGVGVFPSQDPIQQMMPPWIYNDSLVPELYKKIVETTLTPAGIDTAKLYPILMSSGLPRETLGQIWALANRTTPGKLTKEELYAVLAMIAVTQRGIPAVSPDVLNQFPAAPIPTLTGFPMPLPATVSQQPLMPSAPPVSVPLSIGPAVMGMSITAPAGGAAGQPSGGFVPSYPPSQVVKPEDDDFQEFQDASKSGSLDDSFTDFQGDVVGSSKAASSQHRSSVPSLLMPLPGNKTLSSTDKYAVFKGIAAEKPSESTATFGDCGDKYSAFRELEQPSESKYLGDNLAEFKPAGTDDGFTDFKTADSISPLEPPAKDKTFTTSFPSLPVPSKQQTQAKTSLNLADLDLFSSTGENKQPSFPPAFNASKSGSFPPPPLPSTTAQPAPSKSSSLADDFGEFNLFGEFSNCASASGQDDFADFMAFNNSSGFSEQKPDDKYNALKLEAGPVPQSGSSASTVKSGQSSATAVTPTKYDIFKQLSLEGSGAGFEEAKDNTLSSVKSDDDFADFHSNKFSSTCNSVDKSLVDKVAAFKQAKEDSASVKSLDLPSIGGSSVGKEDSEDALSVQFDMKLADVGGDLKHVMSDSSLDLPTVSGQHPPAADIDDLKCAPFGSYNSGSAVSSLASYDWSDKDDIHQGKKLSSFVQSSGSGSSAATSVLQKKETLFGSSENITMTTVSKVTTFSSEDALQDVSFAAFANFKDSGPISSGPSDDDIGDFGDFARPSSEAQDAAAAAAAADTNQEADFLASGISSELRRESTDDFGEFQSEKPKISKFDFLVATSQGKVKSSEEMIKSELATFDLSVQGSHKRSLSLGDREISRSSPLPVLEQPFRDRSNTLSEKPALPVIRDKYKDLTGEVEESERYAYEWQRCLESALQV</sequence>
<feature type="compositionally biased region" description="Polar residues" evidence="2">
    <location>
        <begin position="566"/>
        <end position="588"/>
    </location>
</feature>
<evidence type="ECO:0000313" key="5">
    <source>
        <dbReference type="Proteomes" id="UP000053745"/>
    </source>
</evidence>
<dbReference type="AlphaFoldDB" id="A0A091L247"/>
<dbReference type="OrthoDB" id="524326at2759"/>
<feature type="region of interest" description="Disordered" evidence="2">
    <location>
        <begin position="155"/>
        <end position="210"/>
    </location>
</feature>
<dbReference type="InterPro" id="IPR000261">
    <property type="entry name" value="EH_dom"/>
</dbReference>
<dbReference type="PROSITE" id="PS50031">
    <property type="entry name" value="EH"/>
    <property type="match status" value="1"/>
</dbReference>
<feature type="region of interest" description="Disordered" evidence="2">
    <location>
        <begin position="946"/>
        <end position="983"/>
    </location>
</feature>
<feature type="coiled-coil region" evidence="1">
    <location>
        <begin position="94"/>
        <end position="130"/>
    </location>
</feature>
<proteinExistence type="predicted"/>
<dbReference type="EMBL" id="KL292894">
    <property type="protein sequence ID" value="KFP49902.1"/>
    <property type="molecule type" value="Genomic_DNA"/>
</dbReference>
<organism evidence="4 5">
    <name type="scientific">Cathartes aura</name>
    <name type="common">Turkey vulture</name>
    <name type="synonym">Vultur aura</name>
    <dbReference type="NCBI Taxonomy" id="43455"/>
    <lineage>
        <taxon>Eukaryota</taxon>
        <taxon>Metazoa</taxon>
        <taxon>Chordata</taxon>
        <taxon>Craniata</taxon>
        <taxon>Vertebrata</taxon>
        <taxon>Euteleostomi</taxon>
        <taxon>Archelosauria</taxon>
        <taxon>Archosauria</taxon>
        <taxon>Dinosauria</taxon>
        <taxon>Saurischia</taxon>
        <taxon>Theropoda</taxon>
        <taxon>Coelurosauria</taxon>
        <taxon>Aves</taxon>
        <taxon>Neognathae</taxon>
        <taxon>Neoaves</taxon>
        <taxon>Telluraves</taxon>
        <taxon>Accipitrimorphae</taxon>
        <taxon>Accipitriformes</taxon>
        <taxon>Cathartidae</taxon>
        <taxon>Cathartes</taxon>
    </lineage>
</organism>
<keyword evidence="1" id="KW-0175">Coiled coil</keyword>
<evidence type="ECO:0000313" key="4">
    <source>
        <dbReference type="EMBL" id="KFP49902.1"/>
    </source>
</evidence>
<evidence type="ECO:0000256" key="1">
    <source>
        <dbReference type="SAM" id="Coils"/>
    </source>
</evidence>
<keyword evidence="5" id="KW-1185">Reference proteome</keyword>
<protein>
    <submittedName>
        <fullName evidence="4">Synergin gamma</fullName>
    </submittedName>
</protein>
<reference evidence="4 5" key="1">
    <citation type="submission" date="2014-04" db="EMBL/GenBank/DDBJ databases">
        <title>Genome evolution of avian class.</title>
        <authorList>
            <person name="Zhang G."/>
            <person name="Li C."/>
        </authorList>
    </citation>
    <scope>NUCLEOTIDE SEQUENCE [LARGE SCALE GENOMIC DNA]</scope>
    <source>
        <strain evidence="4">BGI_N323</strain>
    </source>
</reference>
<dbReference type="PANTHER" id="PTHR15463">
    <property type="entry name" value="AP1 GAMMA SUBUNIT BINDING PROTEIN 1"/>
    <property type="match status" value="1"/>
</dbReference>
<accession>A0A091L247</accession>
<dbReference type="Pfam" id="PF12763">
    <property type="entry name" value="EH"/>
    <property type="match status" value="1"/>
</dbReference>
<dbReference type="CDD" id="cd00052">
    <property type="entry name" value="EH"/>
    <property type="match status" value="1"/>
</dbReference>
<feature type="region of interest" description="Disordered" evidence="2">
    <location>
        <begin position="406"/>
        <end position="427"/>
    </location>
</feature>
<dbReference type="Proteomes" id="UP000053745">
    <property type="component" value="Unassembled WGS sequence"/>
</dbReference>
<dbReference type="GO" id="GO:0030130">
    <property type="term" value="C:clathrin coat of trans-Golgi network vesicle"/>
    <property type="evidence" value="ECO:0007669"/>
    <property type="project" value="TreeGrafter"/>
</dbReference>
<name>A0A091L247_CATAU</name>
<dbReference type="SUPFAM" id="SSF47473">
    <property type="entry name" value="EF-hand"/>
    <property type="match status" value="1"/>
</dbReference>
<dbReference type="SMART" id="SM00027">
    <property type="entry name" value="EH"/>
    <property type="match status" value="1"/>
</dbReference>
<dbReference type="PANTHER" id="PTHR15463:SF2">
    <property type="entry name" value="SYNERGIN GAMMA"/>
    <property type="match status" value="1"/>
</dbReference>
<feature type="domain" description="EH" evidence="3">
    <location>
        <begin position="269"/>
        <end position="351"/>
    </location>
</feature>
<feature type="non-terminal residue" evidence="4">
    <location>
        <position position="1124"/>
    </location>
</feature>